<dbReference type="InterPro" id="IPR015300">
    <property type="entry name" value="DNA-bd_pseudobarrel_sf"/>
</dbReference>
<feature type="region of interest" description="Disordered" evidence="6">
    <location>
        <begin position="1"/>
        <end position="30"/>
    </location>
</feature>
<evidence type="ECO:0000256" key="4">
    <source>
        <dbReference type="ARBA" id="ARBA00023163"/>
    </source>
</evidence>
<dbReference type="SUPFAM" id="SSF101936">
    <property type="entry name" value="DNA-binding pseudobarrel domain"/>
    <property type="match status" value="1"/>
</dbReference>
<keyword evidence="3" id="KW-0238">DNA-binding</keyword>
<evidence type="ECO:0000256" key="3">
    <source>
        <dbReference type="ARBA" id="ARBA00023125"/>
    </source>
</evidence>
<gene>
    <name evidence="8" type="ORF">RCOM_1284760</name>
</gene>
<dbReference type="InParanoid" id="B9RTD3"/>
<dbReference type="Gene3D" id="2.40.330.10">
    <property type="entry name" value="DNA-binding pseudobarrel domain"/>
    <property type="match status" value="1"/>
</dbReference>
<evidence type="ECO:0000259" key="7">
    <source>
        <dbReference type="Pfam" id="PF02362"/>
    </source>
</evidence>
<dbReference type="Proteomes" id="UP000008311">
    <property type="component" value="Unassembled WGS sequence"/>
</dbReference>
<keyword evidence="5" id="KW-0539">Nucleus</keyword>
<keyword evidence="2" id="KW-0805">Transcription regulation</keyword>
<dbReference type="EMBL" id="EQ973813">
    <property type="protein sequence ID" value="EEF45381.1"/>
    <property type="molecule type" value="Genomic_DNA"/>
</dbReference>
<evidence type="ECO:0000313" key="8">
    <source>
        <dbReference type="EMBL" id="EEF45381.1"/>
    </source>
</evidence>
<accession>B9RTD3</accession>
<dbReference type="Pfam" id="PF02362">
    <property type="entry name" value="B3"/>
    <property type="match status" value="1"/>
</dbReference>
<keyword evidence="9" id="KW-1185">Reference proteome</keyword>
<evidence type="ECO:0000256" key="1">
    <source>
        <dbReference type="ARBA" id="ARBA00004123"/>
    </source>
</evidence>
<feature type="domain" description="TF-B3" evidence="7">
    <location>
        <begin position="94"/>
        <end position="167"/>
    </location>
</feature>
<evidence type="ECO:0000256" key="5">
    <source>
        <dbReference type="ARBA" id="ARBA00023242"/>
    </source>
</evidence>
<sequence length="177" mass="19607">MMLFVTRSLKEKSPVSSGQPLKKKKLENPTRQYKGTANTRVIIYSSGISIGNSEELNHEKQNATGKKIIKGTYDEAANKLTENILQSGHQVRLSEAFPSGKIHVPLNFMAKCSNQSTTNVTLQVKNRQWNVKLISYASRGILSAGRPAFAHNNVQAGDVCIFELINAAKGLDFEETW</sequence>
<protein>
    <recommendedName>
        <fullName evidence="7">TF-B3 domain-containing protein</fullName>
    </recommendedName>
</protein>
<evidence type="ECO:0000256" key="6">
    <source>
        <dbReference type="SAM" id="MobiDB-lite"/>
    </source>
</evidence>
<comment type="subcellular location">
    <subcellularLocation>
        <location evidence="1">Nucleus</location>
    </subcellularLocation>
</comment>
<evidence type="ECO:0000256" key="2">
    <source>
        <dbReference type="ARBA" id="ARBA00023015"/>
    </source>
</evidence>
<dbReference type="CDD" id="cd10017">
    <property type="entry name" value="B3_DNA"/>
    <property type="match status" value="1"/>
</dbReference>
<evidence type="ECO:0000313" key="9">
    <source>
        <dbReference type="Proteomes" id="UP000008311"/>
    </source>
</evidence>
<dbReference type="AlphaFoldDB" id="B9RTD3"/>
<dbReference type="GO" id="GO:0005634">
    <property type="term" value="C:nucleus"/>
    <property type="evidence" value="ECO:0007669"/>
    <property type="project" value="UniProtKB-SubCell"/>
</dbReference>
<name>B9RTD3_RICCO</name>
<keyword evidence="4" id="KW-0804">Transcription</keyword>
<dbReference type="InterPro" id="IPR003340">
    <property type="entry name" value="B3_DNA-bd"/>
</dbReference>
<proteinExistence type="predicted"/>
<dbReference type="GO" id="GO:0003677">
    <property type="term" value="F:DNA binding"/>
    <property type="evidence" value="ECO:0007669"/>
    <property type="project" value="UniProtKB-KW"/>
</dbReference>
<organism evidence="8 9">
    <name type="scientific">Ricinus communis</name>
    <name type="common">Castor bean</name>
    <dbReference type="NCBI Taxonomy" id="3988"/>
    <lineage>
        <taxon>Eukaryota</taxon>
        <taxon>Viridiplantae</taxon>
        <taxon>Streptophyta</taxon>
        <taxon>Embryophyta</taxon>
        <taxon>Tracheophyta</taxon>
        <taxon>Spermatophyta</taxon>
        <taxon>Magnoliopsida</taxon>
        <taxon>eudicotyledons</taxon>
        <taxon>Gunneridae</taxon>
        <taxon>Pentapetalae</taxon>
        <taxon>rosids</taxon>
        <taxon>fabids</taxon>
        <taxon>Malpighiales</taxon>
        <taxon>Euphorbiaceae</taxon>
        <taxon>Acalyphoideae</taxon>
        <taxon>Acalypheae</taxon>
        <taxon>Ricinus</taxon>
    </lineage>
</organism>
<reference evidence="9" key="1">
    <citation type="journal article" date="2010" name="Nat. Biotechnol.">
        <title>Draft genome sequence of the oilseed species Ricinus communis.</title>
        <authorList>
            <person name="Chan A.P."/>
            <person name="Crabtree J."/>
            <person name="Zhao Q."/>
            <person name="Lorenzi H."/>
            <person name="Orvis J."/>
            <person name="Puiu D."/>
            <person name="Melake-Berhan A."/>
            <person name="Jones K.M."/>
            <person name="Redman J."/>
            <person name="Chen G."/>
            <person name="Cahoon E.B."/>
            <person name="Gedil M."/>
            <person name="Stanke M."/>
            <person name="Haas B.J."/>
            <person name="Wortman J.R."/>
            <person name="Fraser-Liggett C.M."/>
            <person name="Ravel J."/>
            <person name="Rabinowicz P.D."/>
        </authorList>
    </citation>
    <scope>NUCLEOTIDE SEQUENCE [LARGE SCALE GENOMIC DNA]</scope>
    <source>
        <strain evidence="9">cv. Hale</strain>
    </source>
</reference>